<evidence type="ECO:0000313" key="1">
    <source>
        <dbReference type="EMBL" id="AIT09148.1"/>
    </source>
</evidence>
<dbReference type="AlphaFoldDB" id="A0A097ENK6"/>
<protein>
    <submittedName>
        <fullName evidence="1">Uncharacterized protein</fullName>
    </submittedName>
</protein>
<dbReference type="EMBL" id="CP009574">
    <property type="protein sequence ID" value="AIT09148.1"/>
    <property type="molecule type" value="Genomic_DNA"/>
</dbReference>
<dbReference type="KEGG" id="frf:LO80_03635"/>
<dbReference type="RefSeq" id="WP_040008645.1">
    <property type="nucleotide sequence ID" value="NZ_CP009574.1"/>
</dbReference>
<proteinExistence type="predicted"/>
<organism evidence="1 2">
    <name type="scientific">Candidatus Francisella endociliophora</name>
    <dbReference type="NCBI Taxonomy" id="653937"/>
    <lineage>
        <taxon>Bacteria</taxon>
        <taxon>Pseudomonadati</taxon>
        <taxon>Pseudomonadota</taxon>
        <taxon>Gammaproteobacteria</taxon>
        <taxon>Thiotrichales</taxon>
        <taxon>Francisellaceae</taxon>
        <taxon>Francisella</taxon>
    </lineage>
</organism>
<gene>
    <name evidence="1" type="ORF">LO80_03635</name>
</gene>
<name>A0A097ENK6_9GAMM</name>
<keyword evidence="2" id="KW-1185">Reference proteome</keyword>
<dbReference type="HOGENOM" id="CLU_1701668_0_0_6"/>
<dbReference type="Proteomes" id="UP000029672">
    <property type="component" value="Chromosome"/>
</dbReference>
<evidence type="ECO:0000313" key="2">
    <source>
        <dbReference type="Proteomes" id="UP000029672"/>
    </source>
</evidence>
<sequence length="154" mass="15579">MCRVVSTALISCSKDNDSGISWKQTITLSGGDYGTAGPTSGGNATVGTWTLSGNSVTITCPAGYAVPITGTLPMGGNVGSPVRNNSDQDLTSGITRVSMYMFDGATRIDISSSSSVAGGSVLNAIYNAESSGGSTIVTNALCISTDNQKYFVAV</sequence>
<accession>A0A097ENK6</accession>
<reference evidence="1 2" key="1">
    <citation type="submission" date="2014-10" db="EMBL/GenBank/DDBJ databases">
        <title>Whole genome sequence of Francisella endociliophora strain FSC1006, isolated from a laboratory culture of the marine ciliate Euplotes raikovi.</title>
        <authorList>
            <person name="Granberg M."/>
            <person name="Backman S."/>
            <person name="Lundmark E."/>
            <person name="Nilsson E."/>
            <person name="Karlsson E."/>
            <person name="Thelaus J."/>
            <person name="Ohrman C."/>
            <person name="Larkeryd A."/>
            <person name="Stenberg P."/>
        </authorList>
    </citation>
    <scope>NUCLEOTIDE SEQUENCE [LARGE SCALE GENOMIC DNA]</scope>
    <source>
        <strain evidence="1 2">FSC1006</strain>
    </source>
</reference>